<dbReference type="RefSeq" id="WP_380130015.1">
    <property type="nucleotide sequence ID" value="NZ_JBHSEG010000008.1"/>
</dbReference>
<organism evidence="1 2">
    <name type="scientific">Deinococcus sonorensis</name>
    <dbReference type="NCBI Taxonomy" id="309891"/>
    <lineage>
        <taxon>Bacteria</taxon>
        <taxon>Thermotogati</taxon>
        <taxon>Deinococcota</taxon>
        <taxon>Deinococci</taxon>
        <taxon>Deinococcales</taxon>
        <taxon>Deinococcaceae</taxon>
        <taxon>Deinococcus</taxon>
    </lineage>
</organism>
<name>A0ABV8YBH1_9DEIO</name>
<evidence type="ECO:0000313" key="1">
    <source>
        <dbReference type="EMBL" id="MFC4455302.1"/>
    </source>
</evidence>
<reference evidence="2" key="1">
    <citation type="journal article" date="2019" name="Int. J. Syst. Evol. Microbiol.">
        <title>The Global Catalogue of Microorganisms (GCM) 10K type strain sequencing project: providing services to taxonomists for standard genome sequencing and annotation.</title>
        <authorList>
            <consortium name="The Broad Institute Genomics Platform"/>
            <consortium name="The Broad Institute Genome Sequencing Center for Infectious Disease"/>
            <person name="Wu L."/>
            <person name="Ma J."/>
        </authorList>
    </citation>
    <scope>NUCLEOTIDE SEQUENCE [LARGE SCALE GENOMIC DNA]</scope>
    <source>
        <strain evidence="2">CCUG 39970</strain>
    </source>
</reference>
<accession>A0ABV8YBH1</accession>
<evidence type="ECO:0000313" key="2">
    <source>
        <dbReference type="Proteomes" id="UP001595939"/>
    </source>
</evidence>
<gene>
    <name evidence="1" type="ORF">ACFO0P_16110</name>
</gene>
<proteinExistence type="predicted"/>
<protein>
    <submittedName>
        <fullName evidence="1">Uncharacterized protein</fullName>
    </submittedName>
</protein>
<comment type="caution">
    <text evidence="1">The sequence shown here is derived from an EMBL/GenBank/DDBJ whole genome shotgun (WGS) entry which is preliminary data.</text>
</comment>
<keyword evidence="2" id="KW-1185">Reference proteome</keyword>
<dbReference type="EMBL" id="JBHSEG010000008">
    <property type="protein sequence ID" value="MFC4455302.1"/>
    <property type="molecule type" value="Genomic_DNA"/>
</dbReference>
<dbReference type="Proteomes" id="UP001595939">
    <property type="component" value="Unassembled WGS sequence"/>
</dbReference>
<sequence>MTEAPADIAKVLQRSRTAGEWLKAEHAAGQGAQFKAVDRLVDVTVRRVLAGKVTGLFGDEAGFRLRGVPARERQTLDVTFDLRAQQEQGAWFLPESARISAVALNLPAALLRQPLYGHAAVERDRATVSLLHPDALFIWALMEDLIGLLLLPLEVRGPLAQKLTREETIREFGRLDLLISALEIDLSEALRVFRYGGGWSRLNVAQRADARLEYLRALSEALDHGWAERYRVWRLRSLVDRHVQKSVRMPAKRAQVVTKELGRVLAAYFGGNWLAFLRYLGTDAHPDEAVITGLPAPRLFVTASTKVAELALQHGISPHEIERMVATLWGHRQATSPVEKRVAALRQFWAVFDTLHATQEPGMPALWGLIQEHIGSVAGNNEHVYQSDRALQLLPEALNAEIFQLWGGTSSPKFPAVIIDTELPHRSMAEAFGPALRFWNGAALTAWFLCEGPWSRTDMAGLAAYHQQDLAALTTMGVPVPASLFKELATLEKTLTPAPATPDRSIALGGLQVSFTVGNGRKRGFEQLRDAITRARRQWAEAHLETYLRQRWEEPLLAVAREHARLLAATNKPPPLRTFARPAREVVDRWFGGDFRDLYAAIGEVCPSPVTDRRGLLVGDRLVTLRRIYDLLCAEAGIQPGLRTEETAASSRHHSVERLAGEALRYIQMEGTFGRPPVKEDLNWHNRYLYLNAYGDDPDHAFSLLAQAVARSRRTDVDVQMESEEACGDASGRIVGAAESGE</sequence>